<proteinExistence type="predicted"/>
<dbReference type="Pfam" id="PF01609">
    <property type="entry name" value="DDE_Tnp_1"/>
    <property type="match status" value="1"/>
</dbReference>
<protein>
    <submittedName>
        <fullName evidence="2">IS5/IS1182 family transposase</fullName>
    </submittedName>
</protein>
<reference evidence="2 3" key="1">
    <citation type="submission" date="2017-11" db="EMBL/GenBank/DDBJ databases">
        <title>Isolation and Characterization of Methanogenic Archaea from Saline Meromictic Lake at Siberia.</title>
        <authorList>
            <person name="Shen Y."/>
            <person name="Huang H.-H."/>
            <person name="Lai M.-C."/>
            <person name="Chen S.-C."/>
        </authorList>
    </citation>
    <scope>NUCLEOTIDE SEQUENCE [LARGE SCALE GENOMIC DNA]</scope>
    <source>
        <strain evidence="2 3">SY-01</strain>
    </source>
</reference>
<accession>A0A4E0PZD0</accession>
<dbReference type="GO" id="GO:0004803">
    <property type="term" value="F:transposase activity"/>
    <property type="evidence" value="ECO:0007669"/>
    <property type="project" value="InterPro"/>
</dbReference>
<feature type="domain" description="Transposase IS4-like" evidence="1">
    <location>
        <begin position="90"/>
        <end position="260"/>
    </location>
</feature>
<dbReference type="AlphaFoldDB" id="A0A4E0PZD0"/>
<gene>
    <name evidence="2" type="ORF">CUN85_07495</name>
</gene>
<name>A0A4E0PZD0_9EURY</name>
<dbReference type="OrthoDB" id="141875at2157"/>
<evidence type="ECO:0000259" key="1">
    <source>
        <dbReference type="Pfam" id="PF01609"/>
    </source>
</evidence>
<sequence length="286" mass="33998">MEIYSCKYSKRKYTQHQLLTLVLLKEYLKTDYRSVVELVQLMDPVKSRIGLKQVPHYTTLHKFVRRIKSVYFNGLLKQTLDLFYSHGERIEVTAIDSSGFTSGYCSYYYSLRTKKKRRSFMKVSISVDTNKLIVTGFKISGKPNHDAKHAKTLLKQCHKTRRSNYYVMDKGYDSEAIHSLTREQLQAIAIIPLRQRKRKRIKGYYRRKMIKEFDEELYHNRNLVETMFSVLKRKYGEEIKARKHWNQVKEIKIKLIVNNLDRSAKVVCLIQMRISTEPTEQSYISE</sequence>
<dbReference type="InterPro" id="IPR053520">
    <property type="entry name" value="Transposase_Tn903"/>
</dbReference>
<dbReference type="GO" id="GO:0003677">
    <property type="term" value="F:DNA binding"/>
    <property type="evidence" value="ECO:0007669"/>
    <property type="project" value="InterPro"/>
</dbReference>
<dbReference type="InterPro" id="IPR053172">
    <property type="entry name" value="Tn903_transposase"/>
</dbReference>
<dbReference type="EMBL" id="PGGK01000006">
    <property type="protein sequence ID" value="TGC09200.1"/>
    <property type="molecule type" value="Genomic_DNA"/>
</dbReference>
<dbReference type="GO" id="GO:0006313">
    <property type="term" value="P:DNA transposition"/>
    <property type="evidence" value="ECO:0007669"/>
    <property type="project" value="InterPro"/>
</dbReference>
<dbReference type="NCBIfam" id="NF033579">
    <property type="entry name" value="transpos_IS5_2"/>
    <property type="match status" value="1"/>
</dbReference>
<organism evidence="2 3">
    <name type="scientific">Methanolobus halotolerans</name>
    <dbReference type="NCBI Taxonomy" id="2052935"/>
    <lineage>
        <taxon>Archaea</taxon>
        <taxon>Methanobacteriati</taxon>
        <taxon>Methanobacteriota</taxon>
        <taxon>Stenosarchaea group</taxon>
        <taxon>Methanomicrobia</taxon>
        <taxon>Methanosarcinales</taxon>
        <taxon>Methanosarcinaceae</taxon>
        <taxon>Methanolobus</taxon>
    </lineage>
</organism>
<dbReference type="PANTHER" id="PTHR34631">
    <property type="match status" value="1"/>
</dbReference>
<evidence type="ECO:0000313" key="2">
    <source>
        <dbReference type="EMBL" id="TGC09200.1"/>
    </source>
</evidence>
<dbReference type="RefSeq" id="WP_135389694.1">
    <property type="nucleotide sequence ID" value="NZ_PGGK01000006.1"/>
</dbReference>
<dbReference type="PANTHER" id="PTHR34631:SF3">
    <property type="entry name" value="ISSOD12 TRANSPOSASE TNPA_ISSOD12"/>
    <property type="match status" value="1"/>
</dbReference>
<dbReference type="InterPro" id="IPR002559">
    <property type="entry name" value="Transposase_11"/>
</dbReference>
<dbReference type="Proteomes" id="UP000297295">
    <property type="component" value="Unassembled WGS sequence"/>
</dbReference>
<comment type="caution">
    <text evidence="2">The sequence shown here is derived from an EMBL/GenBank/DDBJ whole genome shotgun (WGS) entry which is preliminary data.</text>
</comment>
<keyword evidence="3" id="KW-1185">Reference proteome</keyword>
<evidence type="ECO:0000313" key="3">
    <source>
        <dbReference type="Proteomes" id="UP000297295"/>
    </source>
</evidence>